<protein>
    <submittedName>
        <fullName evidence="1">Uncharacterized protein</fullName>
    </submittedName>
</protein>
<name>C4J860_MAIZE</name>
<reference evidence="1" key="2">
    <citation type="submission" date="2012-06" db="EMBL/GenBank/DDBJ databases">
        <authorList>
            <person name="Yu Y."/>
            <person name="Currie J."/>
            <person name="Lomeli R."/>
            <person name="Angelova A."/>
            <person name="Collura K."/>
            <person name="Wissotski M."/>
            <person name="Campos D."/>
            <person name="Kudrna D."/>
            <person name="Golser W."/>
            <person name="Ashely E."/>
            <person name="Descour A."/>
            <person name="Fernandes J."/>
            <person name="Soderlund C."/>
            <person name="Walbot V."/>
        </authorList>
    </citation>
    <scope>NUCLEOTIDE SEQUENCE</scope>
    <source>
        <strain evidence="1">B73</strain>
    </source>
</reference>
<proteinExistence type="evidence at transcript level"/>
<dbReference type="AlphaFoldDB" id="C4J860"/>
<reference evidence="1" key="1">
    <citation type="journal article" date="2009" name="PLoS Genet.">
        <title>Sequencing, mapping, and analysis of 27,455 maize full-length cDNAs.</title>
        <authorList>
            <person name="Soderlund C."/>
            <person name="Descour A."/>
            <person name="Kudrna D."/>
            <person name="Bomhoff M."/>
            <person name="Boyd L."/>
            <person name="Currie J."/>
            <person name="Angelova A."/>
            <person name="Collura K."/>
            <person name="Wissotski M."/>
            <person name="Ashley E."/>
            <person name="Morrow D."/>
            <person name="Fernandes J."/>
            <person name="Walbot V."/>
            <person name="Yu Y."/>
        </authorList>
    </citation>
    <scope>NUCLEOTIDE SEQUENCE</scope>
    <source>
        <strain evidence="1">B73</strain>
    </source>
</reference>
<organism evidence="1">
    <name type="scientific">Zea mays</name>
    <name type="common">Maize</name>
    <dbReference type="NCBI Taxonomy" id="4577"/>
    <lineage>
        <taxon>Eukaryota</taxon>
        <taxon>Viridiplantae</taxon>
        <taxon>Streptophyta</taxon>
        <taxon>Embryophyta</taxon>
        <taxon>Tracheophyta</taxon>
        <taxon>Spermatophyta</taxon>
        <taxon>Magnoliopsida</taxon>
        <taxon>Liliopsida</taxon>
        <taxon>Poales</taxon>
        <taxon>Poaceae</taxon>
        <taxon>PACMAD clade</taxon>
        <taxon>Panicoideae</taxon>
        <taxon>Andropogonodae</taxon>
        <taxon>Andropogoneae</taxon>
        <taxon>Tripsacinae</taxon>
        <taxon>Zea</taxon>
    </lineage>
</organism>
<dbReference type="EMBL" id="BT087007">
    <property type="protein sequence ID" value="ACR37360.1"/>
    <property type="molecule type" value="mRNA"/>
</dbReference>
<accession>C4J860</accession>
<sequence>MWCTSHCLRNSSASSMTSCPPSKRVSRSMALRVKPSCSALRAGVSA</sequence>
<evidence type="ECO:0000313" key="1">
    <source>
        <dbReference type="EMBL" id="ACR37360.1"/>
    </source>
</evidence>